<name>A0ABP7VEX5_9BACI</name>
<dbReference type="InterPro" id="IPR024981">
    <property type="entry name" value="DUF3887"/>
</dbReference>
<dbReference type="Gene3D" id="3.10.450.590">
    <property type="match status" value="1"/>
</dbReference>
<evidence type="ECO:0000259" key="1">
    <source>
        <dbReference type="Pfam" id="PF13026"/>
    </source>
</evidence>
<sequence length="75" mass="8710">MFDRKIKEELPAEALSETWEQITDQFGTYIGNEYKEIKSLAQYQVIVLDATFTENNVTFEISFDQNNQIAGFSIH</sequence>
<keyword evidence="3" id="KW-1185">Reference proteome</keyword>
<proteinExistence type="predicted"/>
<protein>
    <recommendedName>
        <fullName evidence="1">DUF3887 domain-containing protein</fullName>
    </recommendedName>
</protein>
<evidence type="ECO:0000313" key="3">
    <source>
        <dbReference type="Proteomes" id="UP001501734"/>
    </source>
</evidence>
<dbReference type="EMBL" id="BAABDL010000051">
    <property type="protein sequence ID" value="GAA4065525.1"/>
    <property type="molecule type" value="Genomic_DNA"/>
</dbReference>
<feature type="domain" description="DUF3887" evidence="1">
    <location>
        <begin position="1"/>
        <end position="72"/>
    </location>
</feature>
<dbReference type="Pfam" id="PF13026">
    <property type="entry name" value="DUF3887"/>
    <property type="match status" value="1"/>
</dbReference>
<dbReference type="Proteomes" id="UP001501734">
    <property type="component" value="Unassembled WGS sequence"/>
</dbReference>
<evidence type="ECO:0000313" key="2">
    <source>
        <dbReference type="EMBL" id="GAA4065525.1"/>
    </source>
</evidence>
<organism evidence="2 3">
    <name type="scientific">Amphibacillus indicireducens</name>
    <dbReference type="NCBI Taxonomy" id="1076330"/>
    <lineage>
        <taxon>Bacteria</taxon>
        <taxon>Bacillati</taxon>
        <taxon>Bacillota</taxon>
        <taxon>Bacilli</taxon>
        <taxon>Bacillales</taxon>
        <taxon>Bacillaceae</taxon>
        <taxon>Amphibacillus</taxon>
    </lineage>
</organism>
<accession>A0ABP7VEX5</accession>
<reference evidence="3" key="1">
    <citation type="journal article" date="2019" name="Int. J. Syst. Evol. Microbiol.">
        <title>The Global Catalogue of Microorganisms (GCM) 10K type strain sequencing project: providing services to taxonomists for standard genome sequencing and annotation.</title>
        <authorList>
            <consortium name="The Broad Institute Genomics Platform"/>
            <consortium name="The Broad Institute Genome Sequencing Center for Infectious Disease"/>
            <person name="Wu L."/>
            <person name="Ma J."/>
        </authorList>
    </citation>
    <scope>NUCLEOTIDE SEQUENCE [LARGE SCALE GENOMIC DNA]</scope>
    <source>
        <strain evidence="3">JCM 17250</strain>
    </source>
</reference>
<dbReference type="RefSeq" id="WP_344910981.1">
    <property type="nucleotide sequence ID" value="NZ_BAABDL010000051.1"/>
</dbReference>
<comment type="caution">
    <text evidence="2">The sequence shown here is derived from an EMBL/GenBank/DDBJ whole genome shotgun (WGS) entry which is preliminary data.</text>
</comment>
<gene>
    <name evidence="2" type="ORF">GCM10022410_09980</name>
</gene>